<evidence type="ECO:0000256" key="1">
    <source>
        <dbReference type="SAM" id="MobiDB-lite"/>
    </source>
</evidence>
<dbReference type="AlphaFoldDB" id="A0A7J5DFJ8"/>
<evidence type="ECO:0000313" key="3">
    <source>
        <dbReference type="Proteomes" id="UP000442990"/>
    </source>
</evidence>
<protein>
    <recommendedName>
        <fullName evidence="4">Nucleopolyhedrovirus P10 family protein</fullName>
    </recommendedName>
</protein>
<dbReference type="RefSeq" id="WP_151470420.1">
    <property type="nucleotide sequence ID" value="NZ_WBKG01000014.1"/>
</dbReference>
<evidence type="ECO:0008006" key="4">
    <source>
        <dbReference type="Google" id="ProtNLM"/>
    </source>
</evidence>
<accession>A0A7J5DFJ8</accession>
<keyword evidence="3" id="KW-1185">Reference proteome</keyword>
<gene>
    <name evidence="2" type="ORF">F8144_18340</name>
</gene>
<reference evidence="2 3" key="1">
    <citation type="submission" date="2019-09" db="EMBL/GenBank/DDBJ databases">
        <title>Isolation and identification of active actinomycetes.</title>
        <authorList>
            <person name="Yu Z."/>
            <person name="Han C."/>
            <person name="Yu B."/>
        </authorList>
    </citation>
    <scope>NUCLEOTIDE SEQUENCE [LARGE SCALE GENOMIC DNA]</scope>
    <source>
        <strain evidence="2 3">NEAU-H2</strain>
    </source>
</reference>
<proteinExistence type="predicted"/>
<sequence length="328" mass="32951">MTADRWAQGVRHQLGLGRILPLGLALDGAWITEEAAEAVLRRGTAAVEGVRLGTLRIALADPDRAGTPAVPPPPGALPPGPLRVTAEFRASVDPTSPGAEPLPAVAARLRLAVVSAATRLLGLDVAEVDLRVTDLLEQDGAPAAHPADAERGAPAAVPVTGARGTRTVPSAAGARGTRTAVPADGARESRAVGTRGTPAPAPGGGAGSVPAPPGAGTEPAAVPPADVPTAPVPKEPEELRIAAAALAVPGVTRLTDALGRPVRVESTPATVPALPRRHIRVELEVSGDERTVDVARAVRSAIAEAARDAPSVAVLVTAVTPSSPPRQP</sequence>
<feature type="region of interest" description="Disordered" evidence="1">
    <location>
        <begin position="141"/>
        <end position="225"/>
    </location>
</feature>
<dbReference type="Proteomes" id="UP000442990">
    <property type="component" value="Unassembled WGS sequence"/>
</dbReference>
<name>A0A7J5DFJ8_9ACTN</name>
<dbReference type="EMBL" id="WBKG01000014">
    <property type="protein sequence ID" value="KAB1987341.1"/>
    <property type="molecule type" value="Genomic_DNA"/>
</dbReference>
<organism evidence="2 3">
    <name type="scientific">Streptomyces triticiradicis</name>
    <dbReference type="NCBI Taxonomy" id="2651189"/>
    <lineage>
        <taxon>Bacteria</taxon>
        <taxon>Bacillati</taxon>
        <taxon>Actinomycetota</taxon>
        <taxon>Actinomycetes</taxon>
        <taxon>Kitasatosporales</taxon>
        <taxon>Streptomycetaceae</taxon>
        <taxon>Streptomyces</taxon>
    </lineage>
</organism>
<evidence type="ECO:0000313" key="2">
    <source>
        <dbReference type="EMBL" id="KAB1987341.1"/>
    </source>
</evidence>
<comment type="caution">
    <text evidence="2">The sequence shown here is derived from an EMBL/GenBank/DDBJ whole genome shotgun (WGS) entry which is preliminary data.</text>
</comment>